<evidence type="ECO:0008006" key="3">
    <source>
        <dbReference type="Google" id="ProtNLM"/>
    </source>
</evidence>
<evidence type="ECO:0000313" key="1">
    <source>
        <dbReference type="EMBL" id="SDB88797.1"/>
    </source>
</evidence>
<evidence type="ECO:0000313" key="2">
    <source>
        <dbReference type="Proteomes" id="UP000242501"/>
    </source>
</evidence>
<sequence length="70" mass="8352">MATYKQIQEFLKNQHGRTFKSCWIAHVKSDHGLTKRQAPNRYEPDKRVHPCPNHYRQHVEGALKHFNMIP</sequence>
<dbReference type="STRING" id="1219383.SAMN05421733_103249"/>
<proteinExistence type="predicted"/>
<dbReference type="EMBL" id="FMYL01000003">
    <property type="protein sequence ID" value="SDB88797.1"/>
    <property type="molecule type" value="Genomic_DNA"/>
</dbReference>
<protein>
    <recommendedName>
        <fullName evidence="3">RNA methyltransferase</fullName>
    </recommendedName>
</protein>
<dbReference type="AlphaFoldDB" id="A0A1G6H3C0"/>
<dbReference type="RefSeq" id="WP_092747273.1">
    <property type="nucleotide sequence ID" value="NZ_FMYL01000003.1"/>
</dbReference>
<dbReference type="OrthoDB" id="6710127at2"/>
<reference evidence="2" key="1">
    <citation type="submission" date="2016-09" db="EMBL/GenBank/DDBJ databases">
        <authorList>
            <person name="Varghese N."/>
            <person name="Submissions S."/>
        </authorList>
    </citation>
    <scope>NUCLEOTIDE SEQUENCE [LARGE SCALE GENOMIC DNA]</scope>
    <source>
        <strain evidence="2">ANC 4422</strain>
    </source>
</reference>
<dbReference type="Proteomes" id="UP000242501">
    <property type="component" value="Unassembled WGS sequence"/>
</dbReference>
<organism evidence="1 2">
    <name type="scientific">Acinetobacter boissieri</name>
    <dbReference type="NCBI Taxonomy" id="1219383"/>
    <lineage>
        <taxon>Bacteria</taxon>
        <taxon>Pseudomonadati</taxon>
        <taxon>Pseudomonadota</taxon>
        <taxon>Gammaproteobacteria</taxon>
        <taxon>Moraxellales</taxon>
        <taxon>Moraxellaceae</taxon>
        <taxon>Acinetobacter</taxon>
    </lineage>
</organism>
<keyword evidence="2" id="KW-1185">Reference proteome</keyword>
<accession>A0A1G6H3C0</accession>
<gene>
    <name evidence="1" type="ORF">SAMN05421733_103249</name>
</gene>
<name>A0A1G6H3C0_9GAMM</name>